<feature type="region of interest" description="Disordered" evidence="1">
    <location>
        <begin position="37"/>
        <end position="103"/>
    </location>
</feature>
<dbReference type="EMBL" id="CAKOGP040000002">
    <property type="protein sequence ID" value="CAJ1918959.1"/>
    <property type="molecule type" value="Genomic_DNA"/>
</dbReference>
<sequence length="347" mass="37863">MSPLGQFMKQLLQNHTGEVQIINDNARITTERNSASLQLKNSLHSSSLPSSSNHSTTRWDMDGSNHSTEVGNSTSTLNQTSSVPTAPIRKPSNDPPQGDQVRPYESLDISSHKAEKRVHKYLGNNSWSLRLSRPSVSSTSNLDVIFSPSNQRKSWDASKNCHNTMNDIFTLVEPTTAPNTPEPSPTPSRSNTSISLNLIKPSRKLSPKREEEESPIPPPSALELNRSLSKTLLGADDLNPQAPKIPTRRPSHQPDLNSPTSQTSAKSSSADAYSRLVSDIPLCPLVDDDDDVPPTITSASQKNSNLVQQAQAMAVTLPSELPLIKKSKRAVFAKPSNKWLGSLGKRN</sequence>
<evidence type="ECO:0000313" key="3">
    <source>
        <dbReference type="Proteomes" id="UP001295423"/>
    </source>
</evidence>
<feature type="compositionally biased region" description="Polar residues" evidence="1">
    <location>
        <begin position="187"/>
        <end position="196"/>
    </location>
</feature>
<dbReference type="AlphaFoldDB" id="A0AAD2CCW5"/>
<evidence type="ECO:0000256" key="1">
    <source>
        <dbReference type="SAM" id="MobiDB-lite"/>
    </source>
</evidence>
<dbReference type="Proteomes" id="UP001295423">
    <property type="component" value="Unassembled WGS sequence"/>
</dbReference>
<organism evidence="2 3">
    <name type="scientific">Cylindrotheca closterium</name>
    <dbReference type="NCBI Taxonomy" id="2856"/>
    <lineage>
        <taxon>Eukaryota</taxon>
        <taxon>Sar</taxon>
        <taxon>Stramenopiles</taxon>
        <taxon>Ochrophyta</taxon>
        <taxon>Bacillariophyta</taxon>
        <taxon>Bacillariophyceae</taxon>
        <taxon>Bacillariophycidae</taxon>
        <taxon>Bacillariales</taxon>
        <taxon>Bacillariaceae</taxon>
        <taxon>Cylindrotheca</taxon>
    </lineage>
</organism>
<keyword evidence="3" id="KW-1185">Reference proteome</keyword>
<feature type="compositionally biased region" description="Polar residues" evidence="1">
    <location>
        <begin position="64"/>
        <end position="84"/>
    </location>
</feature>
<gene>
    <name evidence="2" type="ORF">CYCCA115_LOCUS832</name>
</gene>
<feature type="compositionally biased region" description="Low complexity" evidence="1">
    <location>
        <begin position="258"/>
        <end position="270"/>
    </location>
</feature>
<feature type="region of interest" description="Disordered" evidence="1">
    <location>
        <begin position="173"/>
        <end position="222"/>
    </location>
</feature>
<evidence type="ECO:0000313" key="2">
    <source>
        <dbReference type="EMBL" id="CAJ1918959.1"/>
    </source>
</evidence>
<proteinExistence type="predicted"/>
<comment type="caution">
    <text evidence="2">The sequence shown here is derived from an EMBL/GenBank/DDBJ whole genome shotgun (WGS) entry which is preliminary data.</text>
</comment>
<protein>
    <submittedName>
        <fullName evidence="2">Uncharacterized protein</fullName>
    </submittedName>
</protein>
<feature type="compositionally biased region" description="Low complexity" evidence="1">
    <location>
        <begin position="41"/>
        <end position="55"/>
    </location>
</feature>
<accession>A0AAD2CCW5</accession>
<reference evidence="2" key="1">
    <citation type="submission" date="2023-08" db="EMBL/GenBank/DDBJ databases">
        <authorList>
            <person name="Audoor S."/>
            <person name="Bilcke G."/>
        </authorList>
    </citation>
    <scope>NUCLEOTIDE SEQUENCE</scope>
</reference>
<name>A0AAD2CCW5_9STRA</name>
<feature type="region of interest" description="Disordered" evidence="1">
    <location>
        <begin position="234"/>
        <end position="272"/>
    </location>
</feature>